<dbReference type="PIRSF" id="PIRSF004848">
    <property type="entry name" value="YBL036c_PLPDEIII"/>
    <property type="match status" value="1"/>
</dbReference>
<organism evidence="6 7">
    <name type="scientific">Flavobacterium sinopsychrotolerans</name>
    <dbReference type="NCBI Taxonomy" id="604089"/>
    <lineage>
        <taxon>Bacteria</taxon>
        <taxon>Pseudomonadati</taxon>
        <taxon>Bacteroidota</taxon>
        <taxon>Flavobacteriia</taxon>
        <taxon>Flavobacteriales</taxon>
        <taxon>Flavobacteriaceae</taxon>
        <taxon>Flavobacterium</taxon>
    </lineage>
</organism>
<dbReference type="InterPro" id="IPR029066">
    <property type="entry name" value="PLP-binding_barrel"/>
</dbReference>
<keyword evidence="7" id="KW-1185">Reference proteome</keyword>
<dbReference type="OrthoDB" id="9804072at2"/>
<dbReference type="GO" id="GO:0030170">
    <property type="term" value="F:pyridoxal phosphate binding"/>
    <property type="evidence" value="ECO:0007669"/>
    <property type="project" value="UniProtKB-UniRule"/>
</dbReference>
<dbReference type="HAMAP" id="MF_02087">
    <property type="entry name" value="PLP_homeostasis"/>
    <property type="match status" value="1"/>
</dbReference>
<comment type="function">
    <text evidence="2">Pyridoxal 5'-phosphate (PLP)-binding protein, which is involved in PLP homeostasis.</text>
</comment>
<dbReference type="EMBL" id="FODN01000004">
    <property type="protein sequence ID" value="SEO21446.1"/>
    <property type="molecule type" value="Genomic_DNA"/>
</dbReference>
<gene>
    <name evidence="6" type="ORF">SAMN04487942_2066</name>
</gene>
<dbReference type="PANTHER" id="PTHR10146:SF14">
    <property type="entry name" value="PYRIDOXAL PHOSPHATE HOMEOSTASIS PROTEIN"/>
    <property type="match status" value="1"/>
</dbReference>
<reference evidence="7" key="1">
    <citation type="submission" date="2016-10" db="EMBL/GenBank/DDBJ databases">
        <authorList>
            <person name="Varghese N."/>
            <person name="Submissions S."/>
        </authorList>
    </citation>
    <scope>NUCLEOTIDE SEQUENCE [LARGE SCALE GENOMIC DNA]</scope>
    <source>
        <strain evidence="7">CGMCC 1.8704</strain>
    </source>
</reference>
<feature type="domain" description="Alanine racemase N-terminal" evidence="5">
    <location>
        <begin position="3"/>
        <end position="219"/>
    </location>
</feature>
<dbReference type="InterPro" id="IPR001608">
    <property type="entry name" value="Ala_racemase_N"/>
</dbReference>
<dbReference type="SUPFAM" id="SSF51419">
    <property type="entry name" value="PLP-binding barrel"/>
    <property type="match status" value="1"/>
</dbReference>
<comment type="similarity">
    <text evidence="2 4">Belongs to the pyridoxal phosphate-binding protein YggS/PROSC family.</text>
</comment>
<evidence type="ECO:0000313" key="7">
    <source>
        <dbReference type="Proteomes" id="UP000198657"/>
    </source>
</evidence>
<evidence type="ECO:0000256" key="2">
    <source>
        <dbReference type="HAMAP-Rule" id="MF_02087"/>
    </source>
</evidence>
<evidence type="ECO:0000256" key="4">
    <source>
        <dbReference type="RuleBase" id="RU004514"/>
    </source>
</evidence>
<feature type="modified residue" description="N6-(pyridoxal phosphate)lysine" evidence="2 3">
    <location>
        <position position="25"/>
    </location>
</feature>
<keyword evidence="1 2" id="KW-0663">Pyridoxal phosphate</keyword>
<dbReference type="RefSeq" id="WP_091170446.1">
    <property type="nucleotide sequence ID" value="NZ_CBCSFM010000002.1"/>
</dbReference>
<dbReference type="Proteomes" id="UP000198657">
    <property type="component" value="Unassembled WGS sequence"/>
</dbReference>
<comment type="cofactor">
    <cofactor evidence="3">
        <name>pyridoxal 5'-phosphate</name>
        <dbReference type="ChEBI" id="CHEBI:597326"/>
    </cofactor>
</comment>
<evidence type="ECO:0000256" key="1">
    <source>
        <dbReference type="ARBA" id="ARBA00022898"/>
    </source>
</evidence>
<dbReference type="FunFam" id="3.20.20.10:FF:000018">
    <property type="entry name" value="Pyridoxal phosphate homeostasis protein"/>
    <property type="match status" value="1"/>
</dbReference>
<evidence type="ECO:0000256" key="3">
    <source>
        <dbReference type="PIRSR" id="PIRSR004848-1"/>
    </source>
</evidence>
<dbReference type="InterPro" id="IPR011078">
    <property type="entry name" value="PyrdxlP_homeostasis"/>
</dbReference>
<sequence length="220" mass="24896">MGIANNLLQIKSALPEHVTLVAVSKTKPVSDLMEAYEAGQRIFGENKIQEMAEKWEQMPKDIQWHMIGHVQTNKVKFMTLFVSLIHGVDSLKLLQEINKQALKNNRIIDCLLQIHIAEEETKFGLDEEELASLLSSNEIQELKNIRIVGLMGMATFTDNKDQIKKEFLHLKTIFDKTKKLKTENCQLETISMGMSGDYQLAIECGSTMVRIGSSIFGGRN</sequence>
<protein>
    <recommendedName>
        <fullName evidence="2">Pyridoxal phosphate homeostasis protein</fullName>
        <shortName evidence="2">PLP homeostasis protein</shortName>
    </recommendedName>
</protein>
<dbReference type="CDD" id="cd00635">
    <property type="entry name" value="PLPDE_III_YBL036c_like"/>
    <property type="match status" value="1"/>
</dbReference>
<name>A0A1H8MW15_9FLAO</name>
<dbReference type="Pfam" id="PF01168">
    <property type="entry name" value="Ala_racemase_N"/>
    <property type="match status" value="1"/>
</dbReference>
<proteinExistence type="inferred from homology"/>
<dbReference type="PANTHER" id="PTHR10146">
    <property type="entry name" value="PROLINE SYNTHETASE CO-TRANSCRIBED BACTERIAL HOMOLOG PROTEIN"/>
    <property type="match status" value="1"/>
</dbReference>
<dbReference type="NCBIfam" id="TIGR00044">
    <property type="entry name" value="YggS family pyridoxal phosphate-dependent enzyme"/>
    <property type="match status" value="1"/>
</dbReference>
<dbReference type="STRING" id="604089.SAMN04487942_2066"/>
<dbReference type="AlphaFoldDB" id="A0A1H8MW15"/>
<evidence type="ECO:0000313" key="6">
    <source>
        <dbReference type="EMBL" id="SEO21446.1"/>
    </source>
</evidence>
<dbReference type="Gene3D" id="3.20.20.10">
    <property type="entry name" value="Alanine racemase"/>
    <property type="match status" value="1"/>
</dbReference>
<evidence type="ECO:0000259" key="5">
    <source>
        <dbReference type="Pfam" id="PF01168"/>
    </source>
</evidence>
<accession>A0A1H8MW15</accession>